<proteinExistence type="predicted"/>
<keyword evidence="7" id="KW-1185">Reference proteome</keyword>
<dbReference type="PROSITE" id="PS50048">
    <property type="entry name" value="ZN2_CY6_FUNGAL_2"/>
    <property type="match status" value="1"/>
</dbReference>
<dbReference type="PANTHER" id="PTHR31001">
    <property type="entry name" value="UNCHARACTERIZED TRANSCRIPTIONAL REGULATORY PROTEIN"/>
    <property type="match status" value="1"/>
</dbReference>
<dbReference type="SUPFAM" id="SSF57701">
    <property type="entry name" value="Zn2/Cys6 DNA-binding domain"/>
    <property type="match status" value="1"/>
</dbReference>
<feature type="region of interest" description="Disordered" evidence="4">
    <location>
        <begin position="75"/>
        <end position="112"/>
    </location>
</feature>
<dbReference type="GO" id="GO:0005634">
    <property type="term" value="C:nucleus"/>
    <property type="evidence" value="ECO:0007669"/>
    <property type="project" value="UniProtKB-SubCell"/>
</dbReference>
<dbReference type="Proteomes" id="UP000029964">
    <property type="component" value="Unassembled WGS sequence"/>
</dbReference>
<keyword evidence="2" id="KW-0479">Metal-binding</keyword>
<feature type="region of interest" description="Disordered" evidence="4">
    <location>
        <begin position="202"/>
        <end position="227"/>
    </location>
</feature>
<evidence type="ECO:0000256" key="2">
    <source>
        <dbReference type="ARBA" id="ARBA00022723"/>
    </source>
</evidence>
<dbReference type="GO" id="GO:0003677">
    <property type="term" value="F:DNA binding"/>
    <property type="evidence" value="ECO:0007669"/>
    <property type="project" value="InterPro"/>
</dbReference>
<keyword evidence="3" id="KW-0539">Nucleus</keyword>
<accession>A0A086TD23</accession>
<feature type="compositionally biased region" description="Basic and acidic residues" evidence="4">
    <location>
        <begin position="662"/>
        <end position="685"/>
    </location>
</feature>
<dbReference type="InterPro" id="IPR001138">
    <property type="entry name" value="Zn2Cys6_DnaBD"/>
</dbReference>
<dbReference type="AlphaFoldDB" id="A0A086TD23"/>
<dbReference type="CDD" id="cd00067">
    <property type="entry name" value="GAL4"/>
    <property type="match status" value="1"/>
</dbReference>
<dbReference type="GO" id="GO:0006351">
    <property type="term" value="P:DNA-templated transcription"/>
    <property type="evidence" value="ECO:0007669"/>
    <property type="project" value="InterPro"/>
</dbReference>
<feature type="compositionally biased region" description="Low complexity" evidence="4">
    <location>
        <begin position="723"/>
        <end position="735"/>
    </location>
</feature>
<feature type="region of interest" description="Disordered" evidence="4">
    <location>
        <begin position="715"/>
        <end position="767"/>
    </location>
</feature>
<dbReference type="HOGENOM" id="CLU_004083_2_0_1"/>
<sequence>MLLNGALPAASTTATSATAANTKPRSCVVCRSRKVRCDKLSPCSNCRRANIECVVPSNDRPPRWARRLERLSAATTGATTSASPSSTSSLLQPSLPTTRAPHAQPPSAAPETTQVMERLRNLESLVKELSDQLGQTHSAAGGSSRPSSSPAEQHVASSTTVVHEDMGRLVLGDTDRPHYIASGFWSRISDELDGLKMDTQRLDAVESDSSDDEDASPGKTPSLPEVHRTSSDRYSFLFGHNLMGPAPALSEFRPLPSQIPFLLDTFSTNVNFFLQVVHMPTVNKIVRNMREDDMAGPSSSNEALLSSIYYAAVTSMVDEDVTMNFGSPKAELSLKYRLGLERALAKADFMRNPDIVLVQALTIFVFLARSHDSPRFVWMMTGLVIRMAHAIGLQRDGSHFAHLTPFEAEMRRRVWWAVCMLDTRASEDQGTDYTITVGTYDTELPRNINDADIGPETAELPQECEGLTDMSVALVTHEMCSKARLMSGPEAIPTAASLEAQDRALTTFAANLERLYLRYAADSGSVVGWVAAIGARLVIRKHILYTYFPVLAGPAGKTISEKLRDRLLVAALELAEYNHALHSEHKARHWRWLFQSYTHWHAIVYLLIECSRRPWSPILERVWIALHGPWLIPRRPSAGVDRKSQIWVPLRQLMSKARRHRREELRRQRGDAKAIEQREAADRRNIAVPASPGPFPEGKCEEMLLEHWRSLVHVSVGPGPGESGTSNSSSVGGSIPTPPPPNSAPNQPWSKASSGSKSPDGPSHVTEQGLFDIFGYLNPTVAPGDSQGASATGPAASPEWLWADADPAVDVCGGVEVDMNMDVGADVDWNSWVQSAADMEINARSAGQTAGGFGTERGGW</sequence>
<dbReference type="InterPro" id="IPR036864">
    <property type="entry name" value="Zn2-C6_fun-type_DNA-bd_sf"/>
</dbReference>
<evidence type="ECO:0000256" key="3">
    <source>
        <dbReference type="ARBA" id="ARBA00023242"/>
    </source>
</evidence>
<evidence type="ECO:0000313" key="6">
    <source>
        <dbReference type="EMBL" id="KFH47255.1"/>
    </source>
</evidence>
<protein>
    <submittedName>
        <fullName evidence="6">Putative transcriptional regulatory protein-like protein</fullName>
    </submittedName>
</protein>
<name>A0A086TD23_HAPC1</name>
<feature type="compositionally biased region" description="Low complexity" evidence="4">
    <location>
        <begin position="138"/>
        <end position="151"/>
    </location>
</feature>
<dbReference type="PANTHER" id="PTHR31001:SF50">
    <property type="entry name" value="ZN(II)2CYS6 TRANSCRIPTION FACTOR (EUROFUNG)"/>
    <property type="match status" value="1"/>
</dbReference>
<organism evidence="6 7">
    <name type="scientific">Hapsidospora chrysogenum (strain ATCC 11550 / CBS 779.69 / DSM 880 / IAM 14645 / JCM 23072 / IMI 49137)</name>
    <name type="common">Acremonium chrysogenum</name>
    <dbReference type="NCBI Taxonomy" id="857340"/>
    <lineage>
        <taxon>Eukaryota</taxon>
        <taxon>Fungi</taxon>
        <taxon>Dikarya</taxon>
        <taxon>Ascomycota</taxon>
        <taxon>Pezizomycotina</taxon>
        <taxon>Sordariomycetes</taxon>
        <taxon>Hypocreomycetidae</taxon>
        <taxon>Hypocreales</taxon>
        <taxon>Bionectriaceae</taxon>
        <taxon>Hapsidospora</taxon>
    </lineage>
</organism>
<feature type="compositionally biased region" description="Acidic residues" evidence="4">
    <location>
        <begin position="205"/>
        <end position="215"/>
    </location>
</feature>
<dbReference type="PROSITE" id="PS00463">
    <property type="entry name" value="ZN2_CY6_FUNGAL_1"/>
    <property type="match status" value="1"/>
</dbReference>
<feature type="region of interest" description="Disordered" evidence="4">
    <location>
        <begin position="132"/>
        <end position="161"/>
    </location>
</feature>
<dbReference type="SMART" id="SM00906">
    <property type="entry name" value="Fungal_trans"/>
    <property type="match status" value="1"/>
</dbReference>
<dbReference type="Pfam" id="PF04082">
    <property type="entry name" value="Fungal_trans"/>
    <property type="match status" value="1"/>
</dbReference>
<dbReference type="STRING" id="857340.A0A086TD23"/>
<feature type="compositionally biased region" description="Low complexity" evidence="4">
    <location>
        <begin position="75"/>
        <end position="98"/>
    </location>
</feature>
<reference evidence="7" key="1">
    <citation type="journal article" date="2014" name="Genome Announc.">
        <title>Genome sequence and annotation of Acremonium chrysogenum, producer of the beta-lactam antibiotic cephalosporin C.</title>
        <authorList>
            <person name="Terfehr D."/>
            <person name="Dahlmann T.A."/>
            <person name="Specht T."/>
            <person name="Zadra I."/>
            <person name="Kuernsteiner H."/>
            <person name="Kueck U."/>
        </authorList>
    </citation>
    <scope>NUCLEOTIDE SEQUENCE [LARGE SCALE GENOMIC DNA]</scope>
    <source>
        <strain evidence="7">ATCC 11550 / CBS 779.69 / DSM 880 / IAM 14645 / JCM 23072 / IMI 49137</strain>
    </source>
</reference>
<dbReference type="OrthoDB" id="3989227at2759"/>
<dbReference type="SMART" id="SM00066">
    <property type="entry name" value="GAL4"/>
    <property type="match status" value="1"/>
</dbReference>
<dbReference type="InterPro" id="IPR007219">
    <property type="entry name" value="XnlR_reg_dom"/>
</dbReference>
<evidence type="ECO:0000256" key="4">
    <source>
        <dbReference type="SAM" id="MobiDB-lite"/>
    </source>
</evidence>
<dbReference type="Gene3D" id="4.10.240.10">
    <property type="entry name" value="Zn(2)-C6 fungal-type DNA-binding domain"/>
    <property type="match status" value="1"/>
</dbReference>
<dbReference type="Pfam" id="PF00172">
    <property type="entry name" value="Zn_clus"/>
    <property type="match status" value="1"/>
</dbReference>
<dbReference type="GO" id="GO:0008270">
    <property type="term" value="F:zinc ion binding"/>
    <property type="evidence" value="ECO:0007669"/>
    <property type="project" value="InterPro"/>
</dbReference>
<feature type="domain" description="Zn(2)-C6 fungal-type" evidence="5">
    <location>
        <begin position="26"/>
        <end position="55"/>
    </location>
</feature>
<comment type="caution">
    <text evidence="6">The sequence shown here is derived from an EMBL/GenBank/DDBJ whole genome shotgun (WGS) entry which is preliminary data.</text>
</comment>
<evidence type="ECO:0000313" key="7">
    <source>
        <dbReference type="Proteomes" id="UP000029964"/>
    </source>
</evidence>
<dbReference type="CDD" id="cd12148">
    <property type="entry name" value="fungal_TF_MHR"/>
    <property type="match status" value="1"/>
</dbReference>
<dbReference type="GO" id="GO:0000981">
    <property type="term" value="F:DNA-binding transcription factor activity, RNA polymerase II-specific"/>
    <property type="evidence" value="ECO:0007669"/>
    <property type="project" value="InterPro"/>
</dbReference>
<comment type="subcellular location">
    <subcellularLocation>
        <location evidence="1">Nucleus</location>
    </subcellularLocation>
</comment>
<evidence type="ECO:0000256" key="1">
    <source>
        <dbReference type="ARBA" id="ARBA00004123"/>
    </source>
</evidence>
<gene>
    <name evidence="6" type="ORF">ACRE_019440</name>
</gene>
<dbReference type="EMBL" id="JPKY01000011">
    <property type="protein sequence ID" value="KFH47255.1"/>
    <property type="molecule type" value="Genomic_DNA"/>
</dbReference>
<evidence type="ECO:0000259" key="5">
    <source>
        <dbReference type="PROSITE" id="PS50048"/>
    </source>
</evidence>
<dbReference type="InterPro" id="IPR050613">
    <property type="entry name" value="Sec_Metabolite_Reg"/>
</dbReference>
<feature type="region of interest" description="Disordered" evidence="4">
    <location>
        <begin position="658"/>
        <end position="698"/>
    </location>
</feature>